<feature type="non-terminal residue" evidence="2">
    <location>
        <position position="1"/>
    </location>
</feature>
<comment type="caution">
    <text evidence="2">The sequence shown here is derived from an EMBL/GenBank/DDBJ whole genome shotgun (WGS) entry which is preliminary data.</text>
</comment>
<evidence type="ECO:0000313" key="1">
    <source>
        <dbReference type="EMBL" id="MBE9193141.1"/>
    </source>
</evidence>
<dbReference type="EMBL" id="JADEWN010000079">
    <property type="protein sequence ID" value="MBE9193141.1"/>
    <property type="molecule type" value="Genomic_DNA"/>
</dbReference>
<accession>A0ABR9UZF3</accession>
<protein>
    <submittedName>
        <fullName evidence="2">IS1 family transposase</fullName>
    </submittedName>
</protein>
<organism evidence="2 3">
    <name type="scientific">Gloeocapsopsis crepidinum LEGE 06123</name>
    <dbReference type="NCBI Taxonomy" id="588587"/>
    <lineage>
        <taxon>Bacteria</taxon>
        <taxon>Bacillati</taxon>
        <taxon>Cyanobacteriota</taxon>
        <taxon>Cyanophyceae</taxon>
        <taxon>Oscillatoriophycideae</taxon>
        <taxon>Chroococcales</taxon>
        <taxon>Chroococcaceae</taxon>
        <taxon>Gloeocapsopsis</taxon>
    </lineage>
</organism>
<proteinExistence type="predicted"/>
<name>A0ABR9UZF3_9CHRO</name>
<gene>
    <name evidence="1" type="ORF">IQ230_22880</name>
    <name evidence="2" type="ORF">IQ230_25955</name>
</gene>
<keyword evidence="3" id="KW-1185">Reference proteome</keyword>
<reference evidence="2 3" key="1">
    <citation type="submission" date="2020-10" db="EMBL/GenBank/DDBJ databases">
        <authorList>
            <person name="Castelo-Branco R."/>
            <person name="Eusebio N."/>
            <person name="Adriana R."/>
            <person name="Vieira A."/>
            <person name="Brugerolle De Fraissinette N."/>
            <person name="Rezende De Castro R."/>
            <person name="Schneider M.P."/>
            <person name="Vasconcelos V."/>
            <person name="Leao P.N."/>
        </authorList>
    </citation>
    <scope>NUCLEOTIDE SEQUENCE [LARGE SCALE GENOMIC DNA]</scope>
    <source>
        <strain evidence="2 3">LEGE 06123</strain>
    </source>
</reference>
<dbReference type="Proteomes" id="UP000651156">
    <property type="component" value="Unassembled WGS sequence"/>
</dbReference>
<evidence type="ECO:0000313" key="2">
    <source>
        <dbReference type="EMBL" id="MBE9193692.1"/>
    </source>
</evidence>
<evidence type="ECO:0000313" key="3">
    <source>
        <dbReference type="Proteomes" id="UP000651156"/>
    </source>
</evidence>
<sequence length="33" mass="3976">RATLCYSKSLEMLRYSVRLLMHYLRFKTLPLAT</sequence>
<dbReference type="EMBL" id="JADEWN010000127">
    <property type="protein sequence ID" value="MBE9193692.1"/>
    <property type="molecule type" value="Genomic_DNA"/>
</dbReference>